<sequence>MIQSVTNCVFTPFVAVMVSRFSQKWLNVFVFFTPHPVGSSPQDGSRLLATAVDSAANKIFFQPGFKSVLIRSEHF</sequence>
<gene>
    <name evidence="1" type="ORF">FH5T_21665</name>
</gene>
<evidence type="ECO:0000313" key="1">
    <source>
        <dbReference type="EMBL" id="AHW62431.1"/>
    </source>
</evidence>
<evidence type="ECO:0000313" key="2">
    <source>
        <dbReference type="Proteomes" id="UP000023772"/>
    </source>
</evidence>
<protein>
    <recommendedName>
        <fullName evidence="3">Secreted protein</fullName>
    </recommendedName>
</protein>
<proteinExistence type="predicted"/>
<accession>A0ABM5QEX7</accession>
<name>A0ABM5QEX7_9BACT</name>
<dbReference type="EMBL" id="CP007451">
    <property type="protein sequence ID" value="AHW62431.1"/>
    <property type="molecule type" value="Genomic_DNA"/>
</dbReference>
<keyword evidence="2" id="KW-1185">Reference proteome</keyword>
<reference evidence="1 2" key="1">
    <citation type="submission" date="2014-03" db="EMBL/GenBank/DDBJ databases">
        <title>Complete genome sequence of a deeply braunched marine Bacteroidia bacterium Draconibacterium orientale type strain FH5T.</title>
        <authorList>
            <person name="Li X."/>
            <person name="Wang X."/>
            <person name="Xie Z."/>
            <person name="Du Z."/>
            <person name="Chen G."/>
        </authorList>
    </citation>
    <scope>NUCLEOTIDE SEQUENCE [LARGE SCALE GENOMIC DNA]</scope>
    <source>
        <strain evidence="1 2">FH5</strain>
    </source>
</reference>
<dbReference type="Proteomes" id="UP000023772">
    <property type="component" value="Chromosome"/>
</dbReference>
<organism evidence="1 2">
    <name type="scientific">Draconibacterium orientale</name>
    <dbReference type="NCBI Taxonomy" id="1168034"/>
    <lineage>
        <taxon>Bacteria</taxon>
        <taxon>Pseudomonadati</taxon>
        <taxon>Bacteroidota</taxon>
        <taxon>Bacteroidia</taxon>
        <taxon>Marinilabiliales</taxon>
        <taxon>Prolixibacteraceae</taxon>
        <taxon>Draconibacterium</taxon>
    </lineage>
</organism>
<evidence type="ECO:0008006" key="3">
    <source>
        <dbReference type="Google" id="ProtNLM"/>
    </source>
</evidence>